<dbReference type="Proteomes" id="UP001054945">
    <property type="component" value="Unassembled WGS sequence"/>
</dbReference>
<proteinExistence type="predicted"/>
<name>A0AAV4WPA6_CAEEX</name>
<protein>
    <submittedName>
        <fullName evidence="1">Uncharacterized protein</fullName>
    </submittedName>
</protein>
<dbReference type="AlphaFoldDB" id="A0AAV4WPA6"/>
<reference evidence="1 2" key="1">
    <citation type="submission" date="2021-06" db="EMBL/GenBank/DDBJ databases">
        <title>Caerostris extrusa draft genome.</title>
        <authorList>
            <person name="Kono N."/>
            <person name="Arakawa K."/>
        </authorList>
    </citation>
    <scope>NUCLEOTIDE SEQUENCE [LARGE SCALE GENOMIC DNA]</scope>
</reference>
<accession>A0AAV4WPA6</accession>
<comment type="caution">
    <text evidence="1">The sequence shown here is derived from an EMBL/GenBank/DDBJ whole genome shotgun (WGS) entry which is preliminary data.</text>
</comment>
<sequence length="101" mass="11810">MEGPMEEQRFRYELACPHGLPLTVFAECNSLRIRVNEVNKTPVHTSRAGLLKVYMLRSHPQMQQKHRIAIEMRKCDNFSTCHHIHCRISMHAEEIISFVPP</sequence>
<keyword evidence="2" id="KW-1185">Reference proteome</keyword>
<evidence type="ECO:0000313" key="1">
    <source>
        <dbReference type="EMBL" id="GIY83776.1"/>
    </source>
</evidence>
<organism evidence="1 2">
    <name type="scientific">Caerostris extrusa</name>
    <name type="common">Bark spider</name>
    <name type="synonym">Caerostris bankana</name>
    <dbReference type="NCBI Taxonomy" id="172846"/>
    <lineage>
        <taxon>Eukaryota</taxon>
        <taxon>Metazoa</taxon>
        <taxon>Ecdysozoa</taxon>
        <taxon>Arthropoda</taxon>
        <taxon>Chelicerata</taxon>
        <taxon>Arachnida</taxon>
        <taxon>Araneae</taxon>
        <taxon>Araneomorphae</taxon>
        <taxon>Entelegynae</taxon>
        <taxon>Araneoidea</taxon>
        <taxon>Araneidae</taxon>
        <taxon>Caerostris</taxon>
    </lineage>
</organism>
<dbReference type="EMBL" id="BPLR01016425">
    <property type="protein sequence ID" value="GIY83776.1"/>
    <property type="molecule type" value="Genomic_DNA"/>
</dbReference>
<evidence type="ECO:0000313" key="2">
    <source>
        <dbReference type="Proteomes" id="UP001054945"/>
    </source>
</evidence>
<gene>
    <name evidence="1" type="ORF">CEXT_39841</name>
</gene>